<sequence length="146" mass="15491">MDQRLSLVTLGVRDLDRARRFYSALGWSGQEVQRTVFFQLGGMALVLWGRPDLAADAGYDPDDTDRGGFGGIALAQNVRSPAEVDAVLAAAEAAGGTVTRPPAETFYGGYAGYFLDPEGHGWEIAWNPGFPLAEDGSLTVPDLGGN</sequence>
<keyword evidence="3" id="KW-1185">Reference proteome</keyword>
<dbReference type="PANTHER" id="PTHR36503:SF1">
    <property type="entry name" value="BLR2520 PROTEIN"/>
    <property type="match status" value="1"/>
</dbReference>
<reference evidence="2" key="1">
    <citation type="submission" date="2021-01" db="EMBL/GenBank/DDBJ databases">
        <title>KCTC 19127 draft genome.</title>
        <authorList>
            <person name="An D."/>
        </authorList>
    </citation>
    <scope>NUCLEOTIDE SEQUENCE</scope>
    <source>
        <strain evidence="2">KCTC 19127</strain>
    </source>
</reference>
<dbReference type="PROSITE" id="PS51819">
    <property type="entry name" value="VOC"/>
    <property type="match status" value="1"/>
</dbReference>
<evidence type="ECO:0000313" key="2">
    <source>
        <dbReference type="EMBL" id="MBM9478331.1"/>
    </source>
</evidence>
<comment type="caution">
    <text evidence="2">The sequence shown here is derived from an EMBL/GenBank/DDBJ whole genome shotgun (WGS) entry which is preliminary data.</text>
</comment>
<evidence type="ECO:0000259" key="1">
    <source>
        <dbReference type="PROSITE" id="PS51819"/>
    </source>
</evidence>
<proteinExistence type="predicted"/>
<dbReference type="InterPro" id="IPR037523">
    <property type="entry name" value="VOC_core"/>
</dbReference>
<dbReference type="Proteomes" id="UP000663801">
    <property type="component" value="Unassembled WGS sequence"/>
</dbReference>
<dbReference type="SUPFAM" id="SSF54593">
    <property type="entry name" value="Glyoxalase/Bleomycin resistance protein/Dihydroxybiphenyl dioxygenase"/>
    <property type="match status" value="1"/>
</dbReference>
<dbReference type="RefSeq" id="WP_205258439.1">
    <property type="nucleotide sequence ID" value="NZ_BAAAPV010000006.1"/>
</dbReference>
<dbReference type="InterPro" id="IPR029068">
    <property type="entry name" value="Glyas_Bleomycin-R_OHBP_Dase"/>
</dbReference>
<feature type="domain" description="VOC" evidence="1">
    <location>
        <begin position="4"/>
        <end position="127"/>
    </location>
</feature>
<dbReference type="Gene3D" id="3.10.180.10">
    <property type="entry name" value="2,3-Dihydroxybiphenyl 1,2-Dioxygenase, domain 1"/>
    <property type="match status" value="1"/>
</dbReference>
<accession>A0A938YPI3</accession>
<dbReference type="PANTHER" id="PTHR36503">
    <property type="entry name" value="BLR2520 PROTEIN"/>
    <property type="match status" value="1"/>
</dbReference>
<dbReference type="AlphaFoldDB" id="A0A938YPI3"/>
<gene>
    <name evidence="2" type="ORF">JL107_17925</name>
</gene>
<evidence type="ECO:0000313" key="3">
    <source>
        <dbReference type="Proteomes" id="UP000663801"/>
    </source>
</evidence>
<dbReference type="InterPro" id="IPR004360">
    <property type="entry name" value="Glyas_Fos-R_dOase_dom"/>
</dbReference>
<organism evidence="2 3">
    <name type="scientific">Nakamurella flavida</name>
    <dbReference type="NCBI Taxonomy" id="363630"/>
    <lineage>
        <taxon>Bacteria</taxon>
        <taxon>Bacillati</taxon>
        <taxon>Actinomycetota</taxon>
        <taxon>Actinomycetes</taxon>
        <taxon>Nakamurellales</taxon>
        <taxon>Nakamurellaceae</taxon>
        <taxon>Nakamurella</taxon>
    </lineage>
</organism>
<dbReference type="Pfam" id="PF00903">
    <property type="entry name" value="Glyoxalase"/>
    <property type="match status" value="1"/>
</dbReference>
<dbReference type="EMBL" id="JAERWL010000016">
    <property type="protein sequence ID" value="MBM9478331.1"/>
    <property type="molecule type" value="Genomic_DNA"/>
</dbReference>
<protein>
    <submittedName>
        <fullName evidence="2">VOC family protein</fullName>
    </submittedName>
</protein>
<name>A0A938YPI3_9ACTN</name>